<name>A0AAV5J4X2_9ROSI</name>
<dbReference type="InterPro" id="IPR036249">
    <property type="entry name" value="Thioredoxin-like_sf"/>
</dbReference>
<dbReference type="AlphaFoldDB" id="A0AAV5J4X2"/>
<dbReference type="InterPro" id="IPR003782">
    <property type="entry name" value="SCO1/SenC"/>
</dbReference>
<proteinExistence type="inferred from homology"/>
<reference evidence="2 3" key="1">
    <citation type="journal article" date="2021" name="Commun. Biol.">
        <title>The genome of Shorea leprosula (Dipterocarpaceae) highlights the ecological relevance of drought in aseasonal tropical rainforests.</title>
        <authorList>
            <person name="Ng K.K.S."/>
            <person name="Kobayashi M.J."/>
            <person name="Fawcett J.A."/>
            <person name="Hatakeyama M."/>
            <person name="Paape T."/>
            <person name="Ng C.H."/>
            <person name="Ang C.C."/>
            <person name="Tnah L.H."/>
            <person name="Lee C.T."/>
            <person name="Nishiyama T."/>
            <person name="Sese J."/>
            <person name="O'Brien M.J."/>
            <person name="Copetti D."/>
            <person name="Mohd Noor M.I."/>
            <person name="Ong R.C."/>
            <person name="Putra M."/>
            <person name="Sireger I.Z."/>
            <person name="Indrioko S."/>
            <person name="Kosugi Y."/>
            <person name="Izuno A."/>
            <person name="Isagi Y."/>
            <person name="Lee S.L."/>
            <person name="Shimizu K.K."/>
        </authorList>
    </citation>
    <scope>NUCLEOTIDE SEQUENCE [LARGE SCALE GENOMIC DNA]</scope>
    <source>
        <strain evidence="2">214</strain>
    </source>
</reference>
<dbReference type="Proteomes" id="UP001054252">
    <property type="component" value="Unassembled WGS sequence"/>
</dbReference>
<protein>
    <submittedName>
        <fullName evidence="2">Uncharacterized protein</fullName>
    </submittedName>
</protein>
<sequence>MATRIFRKANYLRNAHRCLHYLTLNHCGKGKASVVLLLNCQRKRQVLEIVPVFISDPDRDTVEQVRGYVKEFHPKLIGLTGKEDEIKKVARAYRVYYLNTAAEDSDYIVLIIPLSCTNGS</sequence>
<keyword evidence="3" id="KW-1185">Reference proteome</keyword>
<evidence type="ECO:0000313" key="2">
    <source>
        <dbReference type="EMBL" id="GKV06045.1"/>
    </source>
</evidence>
<dbReference type="GO" id="GO:0033617">
    <property type="term" value="P:mitochondrial respiratory chain complex IV assembly"/>
    <property type="evidence" value="ECO:0007669"/>
    <property type="project" value="TreeGrafter"/>
</dbReference>
<dbReference type="GO" id="GO:0005739">
    <property type="term" value="C:mitochondrion"/>
    <property type="evidence" value="ECO:0007669"/>
    <property type="project" value="GOC"/>
</dbReference>
<accession>A0AAV5J4X2</accession>
<dbReference type="PANTHER" id="PTHR12151">
    <property type="entry name" value="ELECTRON TRANSPORT PROTIN SCO1/SENC FAMILY MEMBER"/>
    <property type="match status" value="1"/>
</dbReference>
<dbReference type="Gene3D" id="3.40.30.10">
    <property type="entry name" value="Glutaredoxin"/>
    <property type="match status" value="1"/>
</dbReference>
<dbReference type="CDD" id="cd02968">
    <property type="entry name" value="SCO"/>
    <property type="match status" value="1"/>
</dbReference>
<dbReference type="Pfam" id="PF02630">
    <property type="entry name" value="SCO1-SenC"/>
    <property type="match status" value="1"/>
</dbReference>
<dbReference type="PANTHER" id="PTHR12151:SF5">
    <property type="entry name" value="AT19154P"/>
    <property type="match status" value="1"/>
</dbReference>
<organism evidence="2 3">
    <name type="scientific">Rubroshorea leprosula</name>
    <dbReference type="NCBI Taxonomy" id="152421"/>
    <lineage>
        <taxon>Eukaryota</taxon>
        <taxon>Viridiplantae</taxon>
        <taxon>Streptophyta</taxon>
        <taxon>Embryophyta</taxon>
        <taxon>Tracheophyta</taxon>
        <taxon>Spermatophyta</taxon>
        <taxon>Magnoliopsida</taxon>
        <taxon>eudicotyledons</taxon>
        <taxon>Gunneridae</taxon>
        <taxon>Pentapetalae</taxon>
        <taxon>rosids</taxon>
        <taxon>malvids</taxon>
        <taxon>Malvales</taxon>
        <taxon>Dipterocarpaceae</taxon>
        <taxon>Rubroshorea</taxon>
    </lineage>
</organism>
<evidence type="ECO:0000313" key="3">
    <source>
        <dbReference type="Proteomes" id="UP001054252"/>
    </source>
</evidence>
<comment type="caution">
    <text evidence="2">The sequence shown here is derived from an EMBL/GenBank/DDBJ whole genome shotgun (WGS) entry which is preliminary data.</text>
</comment>
<dbReference type="EMBL" id="BPVZ01000024">
    <property type="protein sequence ID" value="GKV06045.1"/>
    <property type="molecule type" value="Genomic_DNA"/>
</dbReference>
<evidence type="ECO:0000256" key="1">
    <source>
        <dbReference type="ARBA" id="ARBA00010996"/>
    </source>
</evidence>
<comment type="similarity">
    <text evidence="1">Belongs to the SCO1/2 family.</text>
</comment>
<dbReference type="SUPFAM" id="SSF52833">
    <property type="entry name" value="Thioredoxin-like"/>
    <property type="match status" value="1"/>
</dbReference>
<gene>
    <name evidence="2" type="ORF">SLEP1_g17979</name>
</gene>